<evidence type="ECO:0008006" key="6">
    <source>
        <dbReference type="Google" id="ProtNLM"/>
    </source>
</evidence>
<dbReference type="InterPro" id="IPR001279">
    <property type="entry name" value="Metallo-B-lactamas"/>
</dbReference>
<comment type="cofactor">
    <cofactor evidence="1">
        <name>Zn(2+)</name>
        <dbReference type="ChEBI" id="CHEBI:29105"/>
    </cofactor>
</comment>
<comment type="caution">
    <text evidence="5">The sequence shown here is derived from an EMBL/GenBank/DDBJ whole genome shotgun (WGS) entry which is preliminary data.</text>
</comment>
<dbReference type="InterPro" id="IPR050698">
    <property type="entry name" value="MBL"/>
</dbReference>
<dbReference type="InterPro" id="IPR033769">
    <property type="entry name" value="TffA_KH"/>
</dbReference>
<protein>
    <recommendedName>
        <fullName evidence="6">Metallo-beta-lactamase domain-containing protein</fullName>
    </recommendedName>
</protein>
<keyword evidence="2" id="KW-0540">Nuclease</keyword>
<keyword evidence="2" id="KW-0378">Hydrolase</keyword>
<dbReference type="InterPro" id="IPR036866">
    <property type="entry name" value="RibonucZ/Hydroxyglut_hydro"/>
</dbReference>
<dbReference type="Gene3D" id="3.60.15.10">
    <property type="entry name" value="Ribonuclease Z/Hydroxyacylglutathione hydrolase-like"/>
    <property type="match status" value="1"/>
</dbReference>
<dbReference type="Gene3D" id="3.30.300.230">
    <property type="match status" value="1"/>
</dbReference>
<gene>
    <name evidence="5" type="ORF">S01H1_31584</name>
</gene>
<feature type="domain" description="Transcription termination factor FttA KH" evidence="4">
    <location>
        <begin position="3"/>
        <end position="63"/>
    </location>
</feature>
<dbReference type="AlphaFoldDB" id="X0USW0"/>
<dbReference type="SUPFAM" id="SSF56281">
    <property type="entry name" value="Metallo-hydrolase/oxidoreductase"/>
    <property type="match status" value="1"/>
</dbReference>
<dbReference type="PANTHER" id="PTHR11203:SF51">
    <property type="entry name" value="CLEAVAGE AND POLYADENYLATION SPECIFICITY FACTOR"/>
    <property type="match status" value="1"/>
</dbReference>
<evidence type="ECO:0000256" key="1">
    <source>
        <dbReference type="ARBA" id="ARBA00001947"/>
    </source>
</evidence>
<organism evidence="5">
    <name type="scientific">marine sediment metagenome</name>
    <dbReference type="NCBI Taxonomy" id="412755"/>
    <lineage>
        <taxon>unclassified sequences</taxon>
        <taxon>metagenomes</taxon>
        <taxon>ecological metagenomes</taxon>
    </lineage>
</organism>
<dbReference type="EMBL" id="BARS01019492">
    <property type="protein sequence ID" value="GAF91525.1"/>
    <property type="molecule type" value="Genomic_DNA"/>
</dbReference>
<feature type="domain" description="Metallo-beta-lactamase" evidence="3">
    <location>
        <begin position="189"/>
        <end position="248"/>
    </location>
</feature>
<evidence type="ECO:0000313" key="5">
    <source>
        <dbReference type="EMBL" id="GAF91525.1"/>
    </source>
</evidence>
<dbReference type="PANTHER" id="PTHR11203">
    <property type="entry name" value="CLEAVAGE AND POLYADENYLATION SPECIFICITY FACTOR FAMILY MEMBER"/>
    <property type="match status" value="1"/>
</dbReference>
<reference evidence="5" key="1">
    <citation type="journal article" date="2014" name="Front. Microbiol.">
        <title>High frequency of phylogenetically diverse reductive dehalogenase-homologous genes in deep subseafloor sedimentary metagenomes.</title>
        <authorList>
            <person name="Kawai M."/>
            <person name="Futagami T."/>
            <person name="Toyoda A."/>
            <person name="Takaki Y."/>
            <person name="Nishi S."/>
            <person name="Hori S."/>
            <person name="Arai W."/>
            <person name="Tsubouchi T."/>
            <person name="Morono Y."/>
            <person name="Uchiyama I."/>
            <person name="Ito T."/>
            <person name="Fujiyama A."/>
            <person name="Inagaki F."/>
            <person name="Takami H."/>
        </authorList>
    </citation>
    <scope>NUCLEOTIDE SEQUENCE</scope>
    <source>
        <strain evidence="5">Expedition CK06-06</strain>
    </source>
</reference>
<feature type="non-terminal residue" evidence="5">
    <location>
        <position position="252"/>
    </location>
</feature>
<name>X0USW0_9ZZZZ</name>
<evidence type="ECO:0000256" key="2">
    <source>
        <dbReference type="ARBA" id="ARBA00022722"/>
    </source>
</evidence>
<dbReference type="Pfam" id="PF17214">
    <property type="entry name" value="KH_TffA"/>
    <property type="match status" value="1"/>
</dbReference>
<dbReference type="Gene3D" id="3.30.300.20">
    <property type="match status" value="1"/>
</dbReference>
<proteinExistence type="predicted"/>
<evidence type="ECO:0000259" key="4">
    <source>
        <dbReference type="Pfam" id="PF17214"/>
    </source>
</evidence>
<dbReference type="PROSITE" id="PS50084">
    <property type="entry name" value="KH_TYPE_1"/>
    <property type="match status" value="1"/>
</dbReference>
<dbReference type="InterPro" id="IPR015946">
    <property type="entry name" value="KH_dom-like_a/b"/>
</dbReference>
<accession>X0USW0</accession>
<dbReference type="GO" id="GO:0004521">
    <property type="term" value="F:RNA endonuclease activity"/>
    <property type="evidence" value="ECO:0007669"/>
    <property type="project" value="TreeGrafter"/>
</dbReference>
<dbReference type="CDD" id="cd22532">
    <property type="entry name" value="KH-II_CPSF_arch_rpt1"/>
    <property type="match status" value="1"/>
</dbReference>
<evidence type="ECO:0000259" key="3">
    <source>
        <dbReference type="Pfam" id="PF00753"/>
    </source>
</evidence>
<sequence length="252" mass="28444">MSILKGLQEKLPQNADISEVKFEASEIVLYTKNKSFFSNCEGPVRELVRGLKKRIEIRPDPSISMDMEKAKKKIKEIVPESAGLVEIYFEPELGKVIIEVQKPGLVIGKGGETYKRIKNETFWLPKIERAPAIKSEIVSAVRRLLHTEIDYRKKFLNSIGQKINTALTEEEKANEWVRVSMLGGARQVGRSSLLVQTSNTNVLMDCGVDVGSDTFPYLDAPEFNMEKLDAIIASHAHLDHVGYIPYLYENGY</sequence>
<dbReference type="Pfam" id="PF00753">
    <property type="entry name" value="Lactamase_B"/>
    <property type="match status" value="1"/>
</dbReference>